<evidence type="ECO:0000313" key="2">
    <source>
        <dbReference type="EMBL" id="ADI73006.1"/>
    </source>
</evidence>
<dbReference type="STRING" id="644295.Metev_0074"/>
<organism evidence="2 3">
    <name type="scientific">Methanohalobium evestigatum (strain ATCC BAA-1072 / DSM 3721 / NBRC 107634 / OCM 161 / Z-7303)</name>
    <dbReference type="NCBI Taxonomy" id="644295"/>
    <lineage>
        <taxon>Archaea</taxon>
        <taxon>Methanobacteriati</taxon>
        <taxon>Methanobacteriota</taxon>
        <taxon>Stenosarchaea group</taxon>
        <taxon>Methanomicrobia</taxon>
        <taxon>Methanosarcinales</taxon>
        <taxon>Methanosarcinaceae</taxon>
        <taxon>Methanohalobium</taxon>
    </lineage>
</organism>
<evidence type="ECO:0000313" key="3">
    <source>
        <dbReference type="Proteomes" id="UP000000391"/>
    </source>
</evidence>
<dbReference type="InterPro" id="IPR036866">
    <property type="entry name" value="RibonucZ/Hydroxyglut_hydro"/>
</dbReference>
<name>D7E5Y4_METEZ</name>
<evidence type="ECO:0000259" key="1">
    <source>
        <dbReference type="SMART" id="SM00849"/>
    </source>
</evidence>
<dbReference type="EMBL" id="CP002069">
    <property type="protein sequence ID" value="ADI73006.1"/>
    <property type="molecule type" value="Genomic_DNA"/>
</dbReference>
<dbReference type="RefSeq" id="WP_013193574.1">
    <property type="nucleotide sequence ID" value="NC_014253.1"/>
</dbReference>
<dbReference type="HOGENOM" id="CLU_078136_0_0_2"/>
<proteinExistence type="predicted"/>
<reference evidence="2 3" key="1">
    <citation type="submission" date="2010-06" db="EMBL/GenBank/DDBJ databases">
        <title>Complete sequence chromosome of Methanohalobium evestigatum Z-7303.</title>
        <authorList>
            <consortium name="US DOE Joint Genome Institute"/>
            <person name="Lucas S."/>
            <person name="Copeland A."/>
            <person name="Lapidus A."/>
            <person name="Cheng J.-F."/>
            <person name="Bruce D."/>
            <person name="Goodwin L."/>
            <person name="Pitluck S."/>
            <person name="Saunders E."/>
            <person name="Detter J.C."/>
            <person name="Han C."/>
            <person name="Tapia R."/>
            <person name="Land M."/>
            <person name="Hauser L."/>
            <person name="Kyrpides N."/>
            <person name="Mikhailova N."/>
            <person name="Sieprawska-Lupa M."/>
            <person name="Whitman W.B."/>
            <person name="Anderson I."/>
            <person name="Woyke T."/>
        </authorList>
    </citation>
    <scope>NUCLEOTIDE SEQUENCE [LARGE SCALE GENOMIC DNA]</scope>
    <source>
        <strain evidence="3">ATCC BAA-1072 / DSM 3721 / NBRC 107634 / OCM 161 / Z-7303</strain>
    </source>
</reference>
<dbReference type="SUPFAM" id="SSF56281">
    <property type="entry name" value="Metallo-hydrolase/oxidoreductase"/>
    <property type="match status" value="1"/>
</dbReference>
<accession>D7E5Y4</accession>
<dbReference type="Proteomes" id="UP000000391">
    <property type="component" value="Chromosome"/>
</dbReference>
<gene>
    <name evidence="2" type="ordered locus">Metev_0074</name>
</gene>
<dbReference type="KEGG" id="mev:Metev_0074"/>
<dbReference type="OrthoDB" id="40950at2157"/>
<dbReference type="SMART" id="SM00849">
    <property type="entry name" value="Lactamase_B"/>
    <property type="match status" value="1"/>
</dbReference>
<dbReference type="Pfam" id="PF12706">
    <property type="entry name" value="Lactamase_B_2"/>
    <property type="match status" value="1"/>
</dbReference>
<keyword evidence="3" id="KW-1185">Reference proteome</keyword>
<feature type="domain" description="Metallo-beta-lactamase" evidence="1">
    <location>
        <begin position="26"/>
        <end position="195"/>
    </location>
</feature>
<dbReference type="GeneID" id="9345685"/>
<dbReference type="InterPro" id="IPR001279">
    <property type="entry name" value="Metallo-B-lactamas"/>
</dbReference>
<sequence length="342" mass="38036">MKISEQLIDLGIFVYRQKNATGTFKPHLSISFRSKKGRLHTFSIDTTRIPEKYTQPDAYLITHAHGDHHGKSAMLSNRSLCSDKTALALEARYGKKFNGKSVKIGETIDVGDVSIYTYPTEHTVGSTAFYWENDVGTRILVTGDVKDASSLPDCDVLITEANYGDPADLKCHFSDDLDGFRDIFESCNRVAFGAYAFGKAQRTVELLRNVGYNGAIEMEENTLNLTQLLLDNPGELSGIGESDNNEVCVVPPHYLDDLPEDISKYNVTGRINKNQVYPSIQISDHLDAFGLVDMVKSINPEITIVYHPKGHRPSKFSDYLNSIGIDSISIDNINNVLSNEFI</sequence>
<protein>
    <recommendedName>
        <fullName evidence="1">Metallo-beta-lactamase domain-containing protein</fullName>
    </recommendedName>
</protein>
<dbReference type="Gene3D" id="3.60.15.10">
    <property type="entry name" value="Ribonuclease Z/Hydroxyacylglutathione hydrolase-like"/>
    <property type="match status" value="1"/>
</dbReference>
<dbReference type="AlphaFoldDB" id="D7E5Y4"/>